<keyword evidence="2" id="KW-0012">Acyltransferase</keyword>
<organism evidence="2 3">
    <name type="scientific">Evansella tamaricis</name>
    <dbReference type="NCBI Taxonomy" id="2069301"/>
    <lineage>
        <taxon>Bacteria</taxon>
        <taxon>Bacillati</taxon>
        <taxon>Bacillota</taxon>
        <taxon>Bacilli</taxon>
        <taxon>Bacillales</taxon>
        <taxon>Bacillaceae</taxon>
        <taxon>Evansella</taxon>
    </lineage>
</organism>
<dbReference type="InterPro" id="IPR000182">
    <property type="entry name" value="GNAT_dom"/>
</dbReference>
<dbReference type="CDD" id="cd04301">
    <property type="entry name" value="NAT_SF"/>
    <property type="match status" value="1"/>
</dbReference>
<dbReference type="GO" id="GO:0016746">
    <property type="term" value="F:acyltransferase activity"/>
    <property type="evidence" value="ECO:0007669"/>
    <property type="project" value="UniProtKB-KW"/>
</dbReference>
<protein>
    <submittedName>
        <fullName evidence="2">GNAT family N-acetyltransferase</fullName>
        <ecNumber evidence="2">2.3.1.-</ecNumber>
    </submittedName>
</protein>
<keyword evidence="2" id="KW-0808">Transferase</keyword>
<reference evidence="2 3" key="1">
    <citation type="submission" date="2021-06" db="EMBL/GenBank/DDBJ databases">
        <title>Bacillus sp. RD4P76, an endophyte from a halophyte.</title>
        <authorList>
            <person name="Sun J.-Q."/>
        </authorList>
    </citation>
    <scope>NUCLEOTIDE SEQUENCE [LARGE SCALE GENOMIC DNA]</scope>
    <source>
        <strain evidence="2 3">CGMCC 1.15917</strain>
    </source>
</reference>
<keyword evidence="3" id="KW-1185">Reference proteome</keyword>
<dbReference type="Pfam" id="PF00583">
    <property type="entry name" value="Acetyltransf_1"/>
    <property type="match status" value="1"/>
</dbReference>
<evidence type="ECO:0000259" key="1">
    <source>
        <dbReference type="PROSITE" id="PS51186"/>
    </source>
</evidence>
<dbReference type="PROSITE" id="PS51186">
    <property type="entry name" value="GNAT"/>
    <property type="match status" value="1"/>
</dbReference>
<accession>A0ABS6JAY8</accession>
<sequence length="158" mass="18962">MITLNLASKSEKNIINNLMQFYFYDFSEFVDAYVKEDGLFEDYSYLDAYWEENDRYPYLIWNDNRLVGFALIRKINTAGDYYFSIAEFFIMKKFRRNGLGKLAAQTIFRNHKGPWEVFQIANNHPAQSFWRKTIQEFTSGHYEERILDGKTTQYFISK</sequence>
<name>A0ABS6JAY8_9BACI</name>
<proteinExistence type="predicted"/>
<dbReference type="EC" id="2.3.1.-" evidence="2"/>
<dbReference type="Proteomes" id="UP000784880">
    <property type="component" value="Unassembled WGS sequence"/>
</dbReference>
<gene>
    <name evidence="2" type="ORF">KS419_03715</name>
</gene>
<feature type="domain" description="N-acetyltransferase" evidence="1">
    <location>
        <begin position="16"/>
        <end position="158"/>
    </location>
</feature>
<evidence type="ECO:0000313" key="2">
    <source>
        <dbReference type="EMBL" id="MBU9710848.1"/>
    </source>
</evidence>
<dbReference type="EMBL" id="JAHQCS010000050">
    <property type="protein sequence ID" value="MBU9710848.1"/>
    <property type="molecule type" value="Genomic_DNA"/>
</dbReference>
<comment type="caution">
    <text evidence="2">The sequence shown here is derived from an EMBL/GenBank/DDBJ whole genome shotgun (WGS) entry which is preliminary data.</text>
</comment>
<evidence type="ECO:0000313" key="3">
    <source>
        <dbReference type="Proteomes" id="UP000784880"/>
    </source>
</evidence>
<dbReference type="RefSeq" id="WP_217064740.1">
    <property type="nucleotide sequence ID" value="NZ_JAHQCS010000050.1"/>
</dbReference>